<dbReference type="EMBL" id="QAZN01000015">
    <property type="protein sequence ID" value="PTV03396.1"/>
    <property type="molecule type" value="Genomic_DNA"/>
</dbReference>
<dbReference type="EMBL" id="JOSX01000013">
    <property type="protein sequence ID" value="KEK15423.1"/>
    <property type="molecule type" value="Genomic_DNA"/>
</dbReference>
<dbReference type="RefSeq" id="WP_003663618.1">
    <property type="nucleotide sequence ID" value="NZ_JAJGTG010000169.1"/>
</dbReference>
<dbReference type="InterPro" id="IPR029039">
    <property type="entry name" value="Flavoprotein-like_sf"/>
</dbReference>
<dbReference type="EMBL" id="WJND01000004">
    <property type="protein sequence ID" value="MRG89035.1"/>
    <property type="molecule type" value="Genomic_DNA"/>
</dbReference>
<protein>
    <submittedName>
        <fullName evidence="2">Flavodoxin</fullName>
    </submittedName>
</protein>
<evidence type="ECO:0000313" key="8">
    <source>
        <dbReference type="Proteomes" id="UP000276940"/>
    </source>
</evidence>
<evidence type="ECO:0000259" key="1">
    <source>
        <dbReference type="PROSITE" id="PS50902"/>
    </source>
</evidence>
<dbReference type="Gene3D" id="3.40.50.360">
    <property type="match status" value="1"/>
</dbReference>
<reference evidence="2 6" key="1">
    <citation type="submission" date="2014-06" db="EMBL/GenBank/DDBJ databases">
        <title>Genetic determinant of reutericyclin biosynthesis of Lactobacillus reuteri.</title>
        <authorList>
            <person name="Lin X."/>
            <person name="Duar R."/>
            <person name="Walter J."/>
            <person name="Gaenzle M."/>
        </authorList>
    </citation>
    <scope>NUCLEOTIDE SEQUENCE [LARGE SCALE GENOMIC DNA]</scope>
    <source>
        <strain evidence="2 6">LTH2584</strain>
    </source>
</reference>
<evidence type="ECO:0000313" key="3">
    <source>
        <dbReference type="EMBL" id="MRG89035.1"/>
    </source>
</evidence>
<evidence type="ECO:0000313" key="9">
    <source>
        <dbReference type="Proteomes" id="UP000460207"/>
    </source>
</evidence>
<organism evidence="2 6">
    <name type="scientific">Limosilactobacillus reuteri</name>
    <name type="common">Lactobacillus reuteri</name>
    <dbReference type="NCBI Taxonomy" id="1598"/>
    <lineage>
        <taxon>Bacteria</taxon>
        <taxon>Bacillati</taxon>
        <taxon>Bacillota</taxon>
        <taxon>Bacilli</taxon>
        <taxon>Lactobacillales</taxon>
        <taxon>Lactobacillaceae</taxon>
        <taxon>Limosilactobacillus</taxon>
    </lineage>
</organism>
<reference evidence="5 8" key="3">
    <citation type="journal article" date="2018" name="J Appl Environ Microbiol">
        <title>The gut symbionts Lactobacillus reuteri R2lc and 2010 encode a polyketide synthase cluster that activates the mammalian aryl-hydrocarbon receptor.</title>
        <authorList>
            <person name="Ozcam M."/>
            <person name="Roos S."/>
            <person name="Van Pijkeren J.P."/>
        </authorList>
    </citation>
    <scope>NUCLEOTIDE SEQUENCE [LARGE SCALE GENOMIC DNA]</scope>
    <source>
        <strain evidence="5 8">R2lc</strain>
    </source>
</reference>
<gene>
    <name evidence="5" type="ORF">C5O77_00230</name>
    <name evidence="4" type="ORF">DB325_07980</name>
    <name evidence="3" type="ORF">GIX76_03345</name>
    <name evidence="2" type="ORF">LR3_06410</name>
</gene>
<dbReference type="PROSITE" id="PS50902">
    <property type="entry name" value="FLAVODOXIN_LIKE"/>
    <property type="match status" value="1"/>
</dbReference>
<dbReference type="GO" id="GO:0016651">
    <property type="term" value="F:oxidoreductase activity, acting on NAD(P)H"/>
    <property type="evidence" value="ECO:0007669"/>
    <property type="project" value="UniProtKB-ARBA"/>
</dbReference>
<comment type="caution">
    <text evidence="2">The sequence shown here is derived from an EMBL/GenBank/DDBJ whole genome shotgun (WGS) entry which is preliminary data.</text>
</comment>
<name>A0A073JM36_LIMRT</name>
<dbReference type="AlphaFoldDB" id="A0A073JM36"/>
<evidence type="ECO:0000313" key="6">
    <source>
        <dbReference type="Proteomes" id="UP000027731"/>
    </source>
</evidence>
<proteinExistence type="predicted"/>
<evidence type="ECO:0000313" key="4">
    <source>
        <dbReference type="EMBL" id="PTV03396.1"/>
    </source>
</evidence>
<evidence type="ECO:0000313" key="5">
    <source>
        <dbReference type="EMBL" id="RMX26991.1"/>
    </source>
</evidence>
<dbReference type="Proteomes" id="UP000027731">
    <property type="component" value="Unassembled WGS sequence"/>
</dbReference>
<dbReference type="SUPFAM" id="SSF52218">
    <property type="entry name" value="Flavoproteins"/>
    <property type="match status" value="1"/>
</dbReference>
<dbReference type="EMBL" id="PTLS01000006">
    <property type="protein sequence ID" value="RMX26991.1"/>
    <property type="molecule type" value="Genomic_DNA"/>
</dbReference>
<dbReference type="PATRIC" id="fig|1598.90.peg.711"/>
<feature type="domain" description="Flavodoxin-like" evidence="1">
    <location>
        <begin position="3"/>
        <end position="141"/>
    </location>
</feature>
<evidence type="ECO:0000313" key="2">
    <source>
        <dbReference type="EMBL" id="KEK15423.1"/>
    </source>
</evidence>
<dbReference type="Pfam" id="PF00258">
    <property type="entry name" value="Flavodoxin_1"/>
    <property type="match status" value="1"/>
</dbReference>
<reference evidence="7" key="4">
    <citation type="submission" date="2018-04" db="EMBL/GenBank/DDBJ databases">
        <title>Draft Genome Sequences of 10 Lactobacillus Species from 22 Commercial Probiotic Products.</title>
        <authorList>
            <person name="Gangiredla J."/>
            <person name="Barnaba T.J."/>
            <person name="Mammel M.K."/>
            <person name="Lacher D.W."/>
            <person name="Elkins C.A."/>
            <person name="Lampel K.A."/>
            <person name="Whitehouse C.A."/>
            <person name="Tartera C."/>
        </authorList>
    </citation>
    <scope>NUCLEOTIDE SEQUENCE [LARGE SCALE GENOMIC DNA]</scope>
    <source>
        <strain evidence="7">DS12_10</strain>
    </source>
</reference>
<dbReference type="InterPro" id="IPR008254">
    <property type="entry name" value="Flavodoxin/NO_synth"/>
</dbReference>
<reference evidence="4" key="2">
    <citation type="journal article" date="2018" name="Genome Announc.">
        <title>Fifty-Six Draft Genome Sequences of 10 Lactobacillus Species from 22 Commercial Dietary Supplements.</title>
        <authorList>
            <person name="Gangiredla J."/>
            <person name="Barnaba T.J."/>
            <person name="Mammel M.K."/>
            <person name="Lacher D.W."/>
            <person name="Elkins C.A."/>
            <person name="Lampel K.A."/>
            <person name="Whitehouse C.A."/>
            <person name="Tartera C."/>
        </authorList>
    </citation>
    <scope>NUCLEOTIDE SEQUENCE</scope>
    <source>
        <strain evidence="4">DS12_10</strain>
    </source>
</reference>
<dbReference type="Proteomes" id="UP000276940">
    <property type="component" value="Unassembled WGS sequence"/>
</dbReference>
<reference evidence="3 9" key="5">
    <citation type="submission" date="2019-11" db="EMBL/GenBank/DDBJ databases">
        <title>Draft genome sequence of 12 host-associated Lactobacillus reuteri rodent strains.</title>
        <authorList>
            <person name="Zhang S."/>
            <person name="Ozcam M."/>
            <person name="Van Pijkeren J.P."/>
        </authorList>
    </citation>
    <scope>NUCLEOTIDE SEQUENCE [LARGE SCALE GENOMIC DNA]</scope>
    <source>
        <strain evidence="3 9">N4I</strain>
    </source>
</reference>
<dbReference type="Proteomes" id="UP000244083">
    <property type="component" value="Unassembled WGS sequence"/>
</dbReference>
<evidence type="ECO:0000313" key="7">
    <source>
        <dbReference type="Proteomes" id="UP000244083"/>
    </source>
</evidence>
<dbReference type="GO" id="GO:0010181">
    <property type="term" value="F:FMN binding"/>
    <property type="evidence" value="ECO:0007669"/>
    <property type="project" value="InterPro"/>
</dbReference>
<sequence>MNTLILYDTLYGHNFELGNFIHQTLLPSAIFLSFKEALQVKLDSINLLILCPCTYGEGQLTAPEEKFYNYLCQFSVPRLVYYIAGVGDKNFGPAKFANAVNTFDHQLRQHGASPLASSLKIDYEDLPAAQQTVTDEITNFLRKGRDSNH</sequence>
<dbReference type="Proteomes" id="UP000460207">
    <property type="component" value="Unassembled WGS sequence"/>
</dbReference>
<accession>A0A073JM36</accession>